<evidence type="ECO:0000313" key="1">
    <source>
        <dbReference type="EMBL" id="ABD19781.1"/>
    </source>
</evidence>
<dbReference type="SUPFAM" id="SSF53756">
    <property type="entry name" value="UDP-Glycosyltransferase/glycogen phosphorylase"/>
    <property type="match status" value="1"/>
</dbReference>
<protein>
    <submittedName>
        <fullName evidence="1">WfaV</fullName>
    </submittedName>
</protein>
<proteinExistence type="predicted"/>
<reference evidence="1" key="1">
    <citation type="journal article" date="2006" name="Gene">
        <title>Structural and molecular characterization of Shigella boydii type 16 O antigen.</title>
        <authorList>
            <person name="Liu B."/>
            <person name="Senchenkova S.N."/>
            <person name="Feng L."/>
            <person name="Perepelov A.V."/>
            <person name="Xu T."/>
            <person name="Shevelev S.D."/>
            <person name="Zhu Y."/>
            <person name="Shashkov A.S."/>
            <person name="Zou M."/>
            <person name="Knirel Y.A."/>
            <person name="Wang L."/>
        </authorList>
    </citation>
    <scope>NUCLEOTIDE SEQUENCE</scope>
</reference>
<sequence length="395" mass="45588">MKKILILTPRFPFPVIGGDRLRIYKICENLSKKYDLTLLSLCESEKEMNMQIEDNVFKKVYRVKLSPLYSYLNVLLSIPTNIPLQIAYYKSTKFRKLIDELLPEHDACIAHLIRVGDYIKDNKGIRILEMTDAISLNYKRVKINTNTNLRSIIYSIEQKRLEHYERKMASHFDLVSFVSHIDKDFLYKDKNKGNVKVYSNGVDTTLLKFKRRHLKHDRPIEIIFIGNMYSLQNMDAVIYFAHQILPYLNREGNYFNLKVIGKIREVDRRKLQLIKNVTVTGIVNSVSEAAEDGHIGICPMRIGAGLQNKILEYMALGLPCITSTVGFEGTGATRDREIFVADTLTEYKEIFEQLLSNHGLYENVALNARQFVETKFSWNAQLGSMIGDIDNLLGE</sequence>
<gene>
    <name evidence="1" type="primary">wfaV</name>
</gene>
<dbReference type="EMBL" id="DQ371800">
    <property type="protein sequence ID" value="ABD19781.1"/>
    <property type="molecule type" value="Genomic_DNA"/>
</dbReference>
<organism evidence="1">
    <name type="scientific">Shigella boydii</name>
    <dbReference type="NCBI Taxonomy" id="621"/>
    <lineage>
        <taxon>Bacteria</taxon>
        <taxon>Pseudomonadati</taxon>
        <taxon>Pseudomonadota</taxon>
        <taxon>Gammaproteobacteria</taxon>
        <taxon>Enterobacterales</taxon>
        <taxon>Enterobacteriaceae</taxon>
        <taxon>Shigella</taxon>
    </lineage>
</organism>
<dbReference type="AlphaFoldDB" id="Q0H0S5"/>
<dbReference type="CDD" id="cd03801">
    <property type="entry name" value="GT4_PimA-like"/>
    <property type="match status" value="1"/>
</dbReference>
<name>Q0H0S5_SHIBO</name>
<accession>Q0H0S5</accession>
<dbReference type="Gene3D" id="3.40.50.2000">
    <property type="entry name" value="Glycogen Phosphorylase B"/>
    <property type="match status" value="2"/>
</dbReference>
<dbReference type="Pfam" id="PF13692">
    <property type="entry name" value="Glyco_trans_1_4"/>
    <property type="match status" value="1"/>
</dbReference>
<dbReference type="PANTHER" id="PTHR12526">
    <property type="entry name" value="GLYCOSYLTRANSFERASE"/>
    <property type="match status" value="1"/>
</dbReference>
<dbReference type="CAZy" id="GT4">
    <property type="family name" value="Glycosyltransferase Family 4"/>
</dbReference>